<evidence type="ECO:0000256" key="1">
    <source>
        <dbReference type="ARBA" id="ARBA00004123"/>
    </source>
</evidence>
<evidence type="ECO:0000256" key="11">
    <source>
        <dbReference type="SAM" id="MobiDB-lite"/>
    </source>
</evidence>
<name>A0AAD5Y159_9FUNG</name>
<reference evidence="14" key="1">
    <citation type="submission" date="2020-05" db="EMBL/GenBank/DDBJ databases">
        <title>Phylogenomic resolution of chytrid fungi.</title>
        <authorList>
            <person name="Stajich J.E."/>
            <person name="Amses K."/>
            <person name="Simmons R."/>
            <person name="Seto K."/>
            <person name="Myers J."/>
            <person name="Bonds A."/>
            <person name="Quandt C.A."/>
            <person name="Barry K."/>
            <person name="Liu P."/>
            <person name="Grigoriev I."/>
            <person name="Longcore J.E."/>
            <person name="James T.Y."/>
        </authorList>
    </citation>
    <scope>NUCLEOTIDE SEQUENCE</scope>
    <source>
        <strain evidence="14">JEL0476</strain>
    </source>
</reference>
<dbReference type="GO" id="GO:0042393">
    <property type="term" value="F:histone binding"/>
    <property type="evidence" value="ECO:0007669"/>
    <property type="project" value="TreeGrafter"/>
</dbReference>
<dbReference type="InterPro" id="IPR024324">
    <property type="entry name" value="Condensin_cplx_su1_N"/>
</dbReference>
<keyword evidence="8" id="KW-0539">Nucleus</keyword>
<dbReference type="Gene3D" id="1.25.10.10">
    <property type="entry name" value="Leucine-rich Repeat Variant"/>
    <property type="match status" value="1"/>
</dbReference>
<keyword evidence="15" id="KW-1185">Reference proteome</keyword>
<feature type="domain" description="Condensin complex subunit 1 N-terminal" evidence="13">
    <location>
        <begin position="79"/>
        <end position="254"/>
    </location>
</feature>
<dbReference type="EMBL" id="JADGJW010000148">
    <property type="protein sequence ID" value="KAJ3223014.1"/>
    <property type="molecule type" value="Genomic_DNA"/>
</dbReference>
<comment type="subcellular location">
    <subcellularLocation>
        <location evidence="2">Chromosome</location>
    </subcellularLocation>
    <subcellularLocation>
        <location evidence="1">Nucleus</location>
    </subcellularLocation>
</comment>
<dbReference type="InterPro" id="IPR016024">
    <property type="entry name" value="ARM-type_fold"/>
</dbReference>
<feature type="non-terminal residue" evidence="14">
    <location>
        <position position="1309"/>
    </location>
</feature>
<dbReference type="GO" id="GO:0000796">
    <property type="term" value="C:condensin complex"/>
    <property type="evidence" value="ECO:0007669"/>
    <property type="project" value="TreeGrafter"/>
</dbReference>
<organism evidence="14 15">
    <name type="scientific">Clydaea vesicula</name>
    <dbReference type="NCBI Taxonomy" id="447962"/>
    <lineage>
        <taxon>Eukaryota</taxon>
        <taxon>Fungi</taxon>
        <taxon>Fungi incertae sedis</taxon>
        <taxon>Chytridiomycota</taxon>
        <taxon>Chytridiomycota incertae sedis</taxon>
        <taxon>Chytridiomycetes</taxon>
        <taxon>Lobulomycetales</taxon>
        <taxon>Lobulomycetaceae</taxon>
        <taxon>Clydaea</taxon>
    </lineage>
</organism>
<accession>A0AAD5Y159</accession>
<evidence type="ECO:0000256" key="6">
    <source>
        <dbReference type="ARBA" id="ARBA00022776"/>
    </source>
</evidence>
<dbReference type="GO" id="GO:0010032">
    <property type="term" value="P:meiotic chromosome condensation"/>
    <property type="evidence" value="ECO:0007669"/>
    <property type="project" value="TreeGrafter"/>
</dbReference>
<evidence type="ECO:0000256" key="2">
    <source>
        <dbReference type="ARBA" id="ARBA00004286"/>
    </source>
</evidence>
<protein>
    <submittedName>
        <fullName evidence="14">Condensin complex subunit</fullName>
    </submittedName>
</protein>
<evidence type="ECO:0000259" key="13">
    <source>
        <dbReference type="Pfam" id="PF12922"/>
    </source>
</evidence>
<dbReference type="InterPro" id="IPR011989">
    <property type="entry name" value="ARM-like"/>
</dbReference>
<evidence type="ECO:0000256" key="4">
    <source>
        <dbReference type="ARBA" id="ARBA00022454"/>
    </source>
</evidence>
<dbReference type="PIRSF" id="PIRSF017127">
    <property type="entry name" value="Condensin_D2"/>
    <property type="match status" value="1"/>
</dbReference>
<evidence type="ECO:0000256" key="8">
    <source>
        <dbReference type="ARBA" id="ARBA00023242"/>
    </source>
</evidence>
<dbReference type="PANTHER" id="PTHR14222:SF2">
    <property type="entry name" value="CONDENSIN COMPLEX SUBUNIT 1"/>
    <property type="match status" value="1"/>
</dbReference>
<dbReference type="InterPro" id="IPR032682">
    <property type="entry name" value="Cnd1_C"/>
</dbReference>
<evidence type="ECO:0000256" key="7">
    <source>
        <dbReference type="ARBA" id="ARBA00023067"/>
    </source>
</evidence>
<comment type="similarity">
    <text evidence="3">Belongs to the CND1 (condensin subunit 1) family.</text>
</comment>
<sequence>MSLDFQLDAELISIHKIQPESELYICELDLPTFADDQKVSKLLDDILDAITSNDLSILEPSWYFSIKALLHNFKLLSNKNSEKLTDSLITAFSFLMDHVKTEESQINPQDFSKPLKVYALLQHWLIELAEHRSKAEIQELGRNNPDLKKKKKSTLSGAGERSRSKGNINLEKVDIYSYTWNAFKIKALDNFMSLLTLDLKRIIISVPDRQALISMLIKSITLIMDDADNLKITKIKMNCLSILTVAVIEYNSNFEIRQLVLQSLREEHLAEPMAKFFEILVENCNNNKLINEVLMEIKETELTDKDLKEAKVLSIFLLNLSELIPKEFLKHMIELKNLLDSQSYTIRCCMLEVTGNLIQYLFSTRNQNFANNNLFQINSFYEILIERLRDKNAHVRIKDLHVLTKLAEANLIPVKPVNFRIKILSLAINRINDASISVRTNAIKLLVKLIETSPYVMFKQDRAKLSEELFLKRLQQIEENFKSRLPQEYDEFKKILQFNECPPTTSAEEAVEEDEIVKSEIFESEDPNENINKERHSDMKFETTHIDIENNSPQTDSGIENSEALGKLMLYYADGVKYCQKIKDSCKTMLDILSSNKKQEIIEAMNFFVTIHMFGMECSEPGIRRMVHKIWEKEVSTKPTFETQQVNNDGYEEKPIKGSIKEHLAKCYLEVFFRQYPSQGILEDNFVVAENLIKLTLKMSLAELTSLEQLIIFMVSKGYVEDSLVDTLWNIFGAGKKNPSFRRRGALIILSMMGNSNSDIIENNFDLLLKVGLGDVAKRLEIKFTHGKILKYENRLIFRFSFAQEAVNVIYTLSEHPDVIMGEVIKKLSSSVFSIGNTEGMDMDMVTKTFSAGLNISESSTKSGEDETMRSENVCKREFGNSEEGENVSAFELSKLCFVVGHVAIKQIVYLELIESEWKQRKNSDSLKTPKKNQSDLDLVSGTVEDEFTEAINIIREKEILFGENSLLAVFGPLIDETLQTIATLTLSKFMCISSEFCENNLRLLFTILEKCQDPITRSNLVIGLGDLAVSFNNLIDENIHYIYGRLSDSDLEVQKNTLMVLTHLILNGMVKVKGQISEIAKLIESKEVKLRDLSRLFFTELSTKDNSVYNNLPDIISNLSNTEIDSNGNFIKGVEEADFKKIMEFLFSFVKKLCLRFKNSSNCRQWRDIAFCLSLIPYSNEKSFGKFVEGLPYFQDKLHEKGVQKHFEEILLKGKKLKSTEMKILVEEFEKELKDLIKKASENEDTIQSVNKIMQDKVNKKKRKSFSNKQIPIDTDITETSMHQNALSEELENLNLNSGECDENLPSN</sequence>
<feature type="region of interest" description="Disordered" evidence="11">
    <location>
        <begin position="1262"/>
        <end position="1283"/>
    </location>
</feature>
<dbReference type="InterPro" id="IPR026971">
    <property type="entry name" value="CND1/NCAPD3"/>
</dbReference>
<evidence type="ECO:0000259" key="12">
    <source>
        <dbReference type="Pfam" id="PF12717"/>
    </source>
</evidence>
<dbReference type="Proteomes" id="UP001211065">
    <property type="component" value="Unassembled WGS sequence"/>
</dbReference>
<evidence type="ECO:0000256" key="10">
    <source>
        <dbReference type="SAM" id="Coils"/>
    </source>
</evidence>
<keyword evidence="10" id="KW-0175">Coiled coil</keyword>
<feature type="coiled-coil region" evidence="10">
    <location>
        <begin position="1220"/>
        <end position="1247"/>
    </location>
</feature>
<gene>
    <name evidence="14" type="primary">YCS4</name>
    <name evidence="14" type="ORF">HK099_001630</name>
</gene>
<evidence type="ECO:0000256" key="9">
    <source>
        <dbReference type="ARBA" id="ARBA00023306"/>
    </source>
</evidence>
<dbReference type="InterPro" id="IPR007673">
    <property type="entry name" value="Condensin_cplx_su1"/>
</dbReference>
<keyword evidence="6" id="KW-0498">Mitosis</keyword>
<evidence type="ECO:0000256" key="5">
    <source>
        <dbReference type="ARBA" id="ARBA00022618"/>
    </source>
</evidence>
<dbReference type="PANTHER" id="PTHR14222">
    <property type="entry name" value="CONDENSIN"/>
    <property type="match status" value="1"/>
</dbReference>
<evidence type="ECO:0000313" key="15">
    <source>
        <dbReference type="Proteomes" id="UP001211065"/>
    </source>
</evidence>
<keyword evidence="9" id="KW-0131">Cell cycle</keyword>
<dbReference type="SUPFAM" id="SSF48371">
    <property type="entry name" value="ARM repeat"/>
    <property type="match status" value="2"/>
</dbReference>
<dbReference type="GO" id="GO:0051301">
    <property type="term" value="P:cell division"/>
    <property type="evidence" value="ECO:0007669"/>
    <property type="project" value="UniProtKB-KW"/>
</dbReference>
<evidence type="ECO:0000256" key="3">
    <source>
        <dbReference type="ARBA" id="ARBA00009606"/>
    </source>
</evidence>
<feature type="region of interest" description="Disordered" evidence="11">
    <location>
        <begin position="139"/>
        <end position="163"/>
    </location>
</feature>
<comment type="caution">
    <text evidence="14">The sequence shown here is derived from an EMBL/GenBank/DDBJ whole genome shotgun (WGS) entry which is preliminary data.</text>
</comment>
<proteinExistence type="inferred from homology"/>
<feature type="domain" description="Condensin complex subunit 1 C-terminal" evidence="12">
    <location>
        <begin position="1017"/>
        <end position="1175"/>
    </location>
</feature>
<dbReference type="Pfam" id="PF12922">
    <property type="entry name" value="Cnd1_N"/>
    <property type="match status" value="1"/>
</dbReference>
<keyword evidence="5" id="KW-0132">Cell division</keyword>
<dbReference type="GO" id="GO:0005634">
    <property type="term" value="C:nucleus"/>
    <property type="evidence" value="ECO:0007669"/>
    <property type="project" value="UniProtKB-SubCell"/>
</dbReference>
<dbReference type="GO" id="GO:0007076">
    <property type="term" value="P:mitotic chromosome condensation"/>
    <property type="evidence" value="ECO:0007669"/>
    <property type="project" value="InterPro"/>
</dbReference>
<keyword evidence="7" id="KW-0226">DNA condensation</keyword>
<keyword evidence="4" id="KW-0158">Chromosome</keyword>
<dbReference type="Pfam" id="PF12717">
    <property type="entry name" value="Cnd1"/>
    <property type="match status" value="1"/>
</dbReference>
<dbReference type="GO" id="GO:0000779">
    <property type="term" value="C:condensed chromosome, centromeric region"/>
    <property type="evidence" value="ECO:0007669"/>
    <property type="project" value="TreeGrafter"/>
</dbReference>
<evidence type="ECO:0000313" key="14">
    <source>
        <dbReference type="EMBL" id="KAJ3223014.1"/>
    </source>
</evidence>